<dbReference type="EMBL" id="JAAVNE010000046">
    <property type="protein sequence ID" value="NKC33504.1"/>
    <property type="molecule type" value="Genomic_DNA"/>
</dbReference>
<comment type="caution">
    <text evidence="1">The sequence shown here is derived from an EMBL/GenBank/DDBJ whole genome shotgun (WGS) entry which is preliminary data.</text>
</comment>
<gene>
    <name evidence="1" type="ORF">HEQ75_21760</name>
</gene>
<name>A0ABX1E8I3_9PROT</name>
<evidence type="ECO:0000313" key="1">
    <source>
        <dbReference type="EMBL" id="NKC33504.1"/>
    </source>
</evidence>
<sequence>MAVGILTTNALAAAALTVPVGAGVSSMPVANLQDAQPRLRARFLADSGAFAILADAGAAVEVGVVLLGSTTLQADDTVRLRGSTADATGAAGDALDVTLTATASDAGQGQVVRPVSPSAACRYLRIDITCATGSVRDIGLLVAGPLLTLDVGIQGLTEGRVPFGQALENAFTGTRHDVPAPLGDPRFIAGALTYLTQAEYLALRDDIFAGTDALLVPNTADTQAELNRRSVWGRLTRPRSATGFAHSAALRRSLQLNLVERL</sequence>
<dbReference type="Proteomes" id="UP000787635">
    <property type="component" value="Unassembled WGS sequence"/>
</dbReference>
<accession>A0ABX1E8I3</accession>
<protein>
    <submittedName>
        <fullName evidence="1">Uncharacterized protein</fullName>
    </submittedName>
</protein>
<organism evidence="1 2">
    <name type="scientific">Falsiroseomonas selenitidurans</name>
    <dbReference type="NCBI Taxonomy" id="2716335"/>
    <lineage>
        <taxon>Bacteria</taxon>
        <taxon>Pseudomonadati</taxon>
        <taxon>Pseudomonadota</taxon>
        <taxon>Alphaproteobacteria</taxon>
        <taxon>Acetobacterales</taxon>
        <taxon>Roseomonadaceae</taxon>
        <taxon>Falsiroseomonas</taxon>
    </lineage>
</organism>
<evidence type="ECO:0000313" key="2">
    <source>
        <dbReference type="Proteomes" id="UP000787635"/>
    </source>
</evidence>
<dbReference type="RefSeq" id="WP_168034230.1">
    <property type="nucleotide sequence ID" value="NZ_JAAVNE010000046.1"/>
</dbReference>
<keyword evidence="2" id="KW-1185">Reference proteome</keyword>
<proteinExistence type="predicted"/>
<reference evidence="1 2" key="1">
    <citation type="submission" date="2020-03" db="EMBL/GenBank/DDBJ databases">
        <title>Roseomonas selenitidurans sp. nov. isolated from urban soil.</title>
        <authorList>
            <person name="Liu H."/>
        </authorList>
    </citation>
    <scope>NUCLEOTIDE SEQUENCE [LARGE SCALE GENOMIC DNA]</scope>
    <source>
        <strain evidence="1 2">BU-1</strain>
    </source>
</reference>